<feature type="transmembrane region" description="Helical" evidence="2">
    <location>
        <begin position="180"/>
        <end position="202"/>
    </location>
</feature>
<feature type="signal peptide" evidence="3">
    <location>
        <begin position="1"/>
        <end position="22"/>
    </location>
</feature>
<dbReference type="EMBL" id="BAABHV010000021">
    <property type="protein sequence ID" value="GAA5059480.1"/>
    <property type="molecule type" value="Genomic_DNA"/>
</dbReference>
<keyword evidence="5" id="KW-1185">Reference proteome</keyword>
<reference evidence="5" key="1">
    <citation type="journal article" date="2019" name="Int. J. Syst. Evol. Microbiol.">
        <title>The Global Catalogue of Microorganisms (GCM) 10K type strain sequencing project: providing services to taxonomists for standard genome sequencing and annotation.</title>
        <authorList>
            <consortium name="The Broad Institute Genomics Platform"/>
            <consortium name="The Broad Institute Genome Sequencing Center for Infectious Disease"/>
            <person name="Wu L."/>
            <person name="Ma J."/>
        </authorList>
    </citation>
    <scope>NUCLEOTIDE SEQUENCE [LARGE SCALE GENOMIC DNA]</scope>
    <source>
        <strain evidence="5">JCM 18014</strain>
    </source>
</reference>
<dbReference type="PRINTS" id="PR01217">
    <property type="entry name" value="PRICHEXTENSN"/>
</dbReference>
<evidence type="ECO:0000313" key="4">
    <source>
        <dbReference type="EMBL" id="GAA5059480.1"/>
    </source>
</evidence>
<sequence length="312" mass="32733">MARIPFLATSAVLLLAPAFVQAQDGGGQAAPAPTPTPTSQPIERVQGVPDDFTLQPQADTVRRNRTEPTIQPLPQPSAAPRQVAPTPTPSPSPTLATPAATPSPRIALPAQQVEEASPQAASPAQRSNEPVEEQAPLEEPETSVATGSDIAEERALPNASVPSQAPATLAQDSAEPSWGWLAWLLAGVLTIAALAASALWWLRRKGEVGFTVEKIEPYRPPEVPPAPEPAQSRPEPARTPTAPTRPATPNPPGLVHASRPASPANTGGFVTSTISTRPRQPQPAQASQAPRRYTSPDGRIVTSLSPNRREGD</sequence>
<evidence type="ECO:0000256" key="1">
    <source>
        <dbReference type="SAM" id="MobiDB-lite"/>
    </source>
</evidence>
<feature type="chain" id="PRO_5045039048" description="Meckel syndrome type 1 protein" evidence="3">
    <location>
        <begin position="23"/>
        <end position="312"/>
    </location>
</feature>
<accession>A0ABP9KM40</accession>
<evidence type="ECO:0000256" key="2">
    <source>
        <dbReference type="SAM" id="Phobius"/>
    </source>
</evidence>
<keyword evidence="2" id="KW-0472">Membrane</keyword>
<name>A0ABP9KM40_9SPHN</name>
<keyword evidence="2" id="KW-0812">Transmembrane</keyword>
<feature type="compositionally biased region" description="Acidic residues" evidence="1">
    <location>
        <begin position="130"/>
        <end position="141"/>
    </location>
</feature>
<gene>
    <name evidence="4" type="ORF">GCM10023208_26850</name>
</gene>
<feature type="region of interest" description="Disordered" evidence="1">
    <location>
        <begin position="24"/>
        <end position="168"/>
    </location>
</feature>
<feature type="region of interest" description="Disordered" evidence="1">
    <location>
        <begin position="217"/>
        <end position="312"/>
    </location>
</feature>
<keyword evidence="3" id="KW-0732">Signal</keyword>
<organism evidence="4 5">
    <name type="scientific">Erythrobacter westpacificensis</name>
    <dbReference type="NCBI Taxonomy" id="1055231"/>
    <lineage>
        <taxon>Bacteria</taxon>
        <taxon>Pseudomonadati</taxon>
        <taxon>Pseudomonadota</taxon>
        <taxon>Alphaproteobacteria</taxon>
        <taxon>Sphingomonadales</taxon>
        <taxon>Erythrobacteraceae</taxon>
        <taxon>Erythrobacter/Porphyrobacter group</taxon>
        <taxon>Erythrobacter</taxon>
    </lineage>
</organism>
<dbReference type="RefSeq" id="WP_346033534.1">
    <property type="nucleotide sequence ID" value="NZ_BAABHV010000021.1"/>
</dbReference>
<feature type="compositionally biased region" description="Low complexity" evidence="1">
    <location>
        <begin position="277"/>
        <end position="292"/>
    </location>
</feature>
<feature type="compositionally biased region" description="Polar residues" evidence="1">
    <location>
        <begin position="263"/>
        <end position="276"/>
    </location>
</feature>
<comment type="caution">
    <text evidence="4">The sequence shown here is derived from an EMBL/GenBank/DDBJ whole genome shotgun (WGS) entry which is preliminary data.</text>
</comment>
<keyword evidence="2" id="KW-1133">Transmembrane helix</keyword>
<proteinExistence type="predicted"/>
<evidence type="ECO:0008006" key="6">
    <source>
        <dbReference type="Google" id="ProtNLM"/>
    </source>
</evidence>
<dbReference type="Proteomes" id="UP001500518">
    <property type="component" value="Unassembled WGS sequence"/>
</dbReference>
<evidence type="ECO:0000256" key="3">
    <source>
        <dbReference type="SAM" id="SignalP"/>
    </source>
</evidence>
<evidence type="ECO:0000313" key="5">
    <source>
        <dbReference type="Proteomes" id="UP001500518"/>
    </source>
</evidence>
<feature type="compositionally biased region" description="Low complexity" evidence="1">
    <location>
        <begin position="93"/>
        <end position="104"/>
    </location>
</feature>
<feature type="compositionally biased region" description="Low complexity" evidence="1">
    <location>
        <begin position="114"/>
        <end position="125"/>
    </location>
</feature>
<protein>
    <recommendedName>
        <fullName evidence="6">Meckel syndrome type 1 protein</fullName>
    </recommendedName>
</protein>